<proteinExistence type="inferred from homology"/>
<dbReference type="InterPro" id="IPR006693">
    <property type="entry name" value="AB_hydrolase_lipase"/>
</dbReference>
<evidence type="ECO:0000256" key="6">
    <source>
        <dbReference type="ARBA" id="ARBA00023180"/>
    </source>
</evidence>
<comment type="similarity">
    <text evidence="1">Belongs to the AB hydrolase superfamily. Lipase family.</text>
</comment>
<sequence length="364" mass="42107">MIQRNGYSLETHYATTEDGYILTVFRIPHGKHDSEKEIRKPVFLQHGFASSSSSFVSTGRKSLAFILADEGYDVWLGNFRGSSYSRNHTHLKEDYSEYWDFSFHEYGIYDLPAQIDLVSNVTQQKIIYIGYSMGTMSMYIYGVTYPEIVQERIRVFVNLSPSAFLGYGKNLVNYLLHLWFIVEPIVQAVTNGKVFARLAIPPEVFRYICFPYPFQMTLCQIPEMLAFGFSFEQIDPETLPVTYLQNPDWTSVKAFTHLTQLVTTGNFQKYDYGKHANALIYGSTEPPHYNLSRLSIPTYFIRAQNDLVVTKENVEQLYEALPEHAKPYDIHVIEDQNFNHLDFITAKDVVPLLYDHVVDFISKH</sequence>
<dbReference type="GO" id="GO:0016788">
    <property type="term" value="F:hydrolase activity, acting on ester bonds"/>
    <property type="evidence" value="ECO:0007669"/>
    <property type="project" value="InterPro"/>
</dbReference>
<dbReference type="AlphaFoldDB" id="A0A8K0D7X3"/>
<dbReference type="PANTHER" id="PTHR11005">
    <property type="entry name" value="LYSOSOMAL ACID LIPASE-RELATED"/>
    <property type="match status" value="1"/>
</dbReference>
<dbReference type="InterPro" id="IPR029058">
    <property type="entry name" value="AB_hydrolase_fold"/>
</dbReference>
<evidence type="ECO:0000256" key="2">
    <source>
        <dbReference type="ARBA" id="ARBA00022729"/>
    </source>
</evidence>
<dbReference type="FunFam" id="3.40.50.1820:FF:000057">
    <property type="entry name" value="Lipase"/>
    <property type="match status" value="1"/>
</dbReference>
<dbReference type="GO" id="GO:0016042">
    <property type="term" value="P:lipid catabolic process"/>
    <property type="evidence" value="ECO:0007669"/>
    <property type="project" value="UniProtKB-KW"/>
</dbReference>
<dbReference type="Proteomes" id="UP000801492">
    <property type="component" value="Unassembled WGS sequence"/>
</dbReference>
<feature type="domain" description="Partial AB-hydrolase lipase" evidence="8">
    <location>
        <begin position="1"/>
        <end position="58"/>
    </location>
</feature>
<keyword evidence="6" id="KW-0325">Glycoprotein</keyword>
<dbReference type="Gene3D" id="3.40.50.1820">
    <property type="entry name" value="alpha/beta hydrolase"/>
    <property type="match status" value="1"/>
</dbReference>
<keyword evidence="2" id="KW-0732">Signal</keyword>
<name>A0A8K0D7X3_IGNLU</name>
<accession>A0A8K0D7X3</accession>
<evidence type="ECO:0000256" key="7">
    <source>
        <dbReference type="PIRSR" id="PIRSR000862-1"/>
    </source>
</evidence>
<evidence type="ECO:0000256" key="3">
    <source>
        <dbReference type="ARBA" id="ARBA00022801"/>
    </source>
</evidence>
<feature type="active site" description="Charge relay system" evidence="7">
    <location>
        <position position="306"/>
    </location>
</feature>
<feature type="active site" description="Charge relay system" evidence="7">
    <location>
        <position position="340"/>
    </location>
</feature>
<keyword evidence="4" id="KW-0442">Lipid degradation</keyword>
<evidence type="ECO:0000313" key="10">
    <source>
        <dbReference type="Proteomes" id="UP000801492"/>
    </source>
</evidence>
<evidence type="ECO:0000256" key="4">
    <source>
        <dbReference type="ARBA" id="ARBA00022963"/>
    </source>
</evidence>
<evidence type="ECO:0000256" key="5">
    <source>
        <dbReference type="ARBA" id="ARBA00023098"/>
    </source>
</evidence>
<organism evidence="9 10">
    <name type="scientific">Ignelater luminosus</name>
    <name type="common">Cucubano</name>
    <name type="synonym">Pyrophorus luminosus</name>
    <dbReference type="NCBI Taxonomy" id="2038154"/>
    <lineage>
        <taxon>Eukaryota</taxon>
        <taxon>Metazoa</taxon>
        <taxon>Ecdysozoa</taxon>
        <taxon>Arthropoda</taxon>
        <taxon>Hexapoda</taxon>
        <taxon>Insecta</taxon>
        <taxon>Pterygota</taxon>
        <taxon>Neoptera</taxon>
        <taxon>Endopterygota</taxon>
        <taxon>Coleoptera</taxon>
        <taxon>Polyphaga</taxon>
        <taxon>Elateriformia</taxon>
        <taxon>Elateroidea</taxon>
        <taxon>Elateridae</taxon>
        <taxon>Agrypninae</taxon>
        <taxon>Pyrophorini</taxon>
        <taxon>Ignelater</taxon>
    </lineage>
</organism>
<gene>
    <name evidence="9" type="ORF">ILUMI_05338</name>
</gene>
<comment type="caution">
    <text evidence="9">The sequence shown here is derived from an EMBL/GenBank/DDBJ whole genome shotgun (WGS) entry which is preliminary data.</text>
</comment>
<keyword evidence="5" id="KW-0443">Lipid metabolism</keyword>
<feature type="active site" description="Nucleophile" evidence="7">
    <location>
        <position position="132"/>
    </location>
</feature>
<evidence type="ECO:0000256" key="1">
    <source>
        <dbReference type="ARBA" id="ARBA00010701"/>
    </source>
</evidence>
<dbReference type="InterPro" id="IPR025483">
    <property type="entry name" value="Lipase_euk"/>
</dbReference>
<dbReference type="Pfam" id="PF04083">
    <property type="entry name" value="Abhydro_lipase"/>
    <property type="match status" value="1"/>
</dbReference>
<evidence type="ECO:0000259" key="8">
    <source>
        <dbReference type="Pfam" id="PF04083"/>
    </source>
</evidence>
<keyword evidence="10" id="KW-1185">Reference proteome</keyword>
<evidence type="ECO:0000313" key="9">
    <source>
        <dbReference type="EMBL" id="KAF2900849.1"/>
    </source>
</evidence>
<dbReference type="PIRSF" id="PIRSF000862">
    <property type="entry name" value="Steryl_ester_lip"/>
    <property type="match status" value="1"/>
</dbReference>
<protein>
    <recommendedName>
        <fullName evidence="8">Partial AB-hydrolase lipase domain-containing protein</fullName>
    </recommendedName>
</protein>
<dbReference type="OrthoDB" id="9974421at2759"/>
<dbReference type="SUPFAM" id="SSF53474">
    <property type="entry name" value="alpha/beta-Hydrolases"/>
    <property type="match status" value="1"/>
</dbReference>
<dbReference type="EMBL" id="VTPC01001975">
    <property type="protein sequence ID" value="KAF2900849.1"/>
    <property type="molecule type" value="Genomic_DNA"/>
</dbReference>
<reference evidence="9" key="1">
    <citation type="submission" date="2019-08" db="EMBL/GenBank/DDBJ databases">
        <title>The genome of the North American firefly Photinus pyralis.</title>
        <authorList>
            <consortium name="Photinus pyralis genome working group"/>
            <person name="Fallon T.R."/>
            <person name="Sander Lower S.E."/>
            <person name="Weng J.-K."/>
        </authorList>
    </citation>
    <scope>NUCLEOTIDE SEQUENCE</scope>
    <source>
        <strain evidence="9">TRF0915ILg1</strain>
        <tissue evidence="9">Whole body</tissue>
    </source>
</reference>
<keyword evidence="3" id="KW-0378">Hydrolase</keyword>